<evidence type="ECO:0000256" key="9">
    <source>
        <dbReference type="PIRNR" id="PIRNR000111"/>
    </source>
</evidence>
<dbReference type="CDD" id="cd08178">
    <property type="entry name" value="AAD_C"/>
    <property type="match status" value="1"/>
</dbReference>
<keyword evidence="3" id="KW-0408">Iron</keyword>
<dbReference type="GO" id="GO:0008774">
    <property type="term" value="F:acetaldehyde dehydrogenase (acetylating) activity"/>
    <property type="evidence" value="ECO:0007669"/>
    <property type="project" value="UniProtKB-UniRule"/>
</dbReference>
<proteinExistence type="inferred from homology"/>
<dbReference type="Pfam" id="PF00171">
    <property type="entry name" value="Aldedh"/>
    <property type="match status" value="1"/>
</dbReference>
<comment type="similarity">
    <text evidence="7 9">In the C-terminal section; belongs to the iron-containing alcohol dehydrogenase family.</text>
</comment>
<dbReference type="FunFam" id="3.40.309.10:FF:000007">
    <property type="entry name" value="Aldehyde-alcohol dehydrogenase"/>
    <property type="match status" value="1"/>
</dbReference>
<dbReference type="InterPro" id="IPR012079">
    <property type="entry name" value="Bifunc_Ald-ADH"/>
</dbReference>
<protein>
    <recommendedName>
        <fullName evidence="8 9">Aldehyde-alcohol dehydrogenase</fullName>
    </recommendedName>
</protein>
<dbReference type="InterPro" id="IPR015590">
    <property type="entry name" value="Aldehyde_DH_dom"/>
</dbReference>
<comment type="caution">
    <text evidence="13">The sequence shown here is derived from an EMBL/GenBank/DDBJ whole genome shotgun (WGS) entry which is preliminary data.</text>
</comment>
<evidence type="ECO:0000256" key="7">
    <source>
        <dbReference type="ARBA" id="ARBA00035645"/>
    </source>
</evidence>
<dbReference type="InterPro" id="IPR016163">
    <property type="entry name" value="Ald_DH_C"/>
</dbReference>
<dbReference type="Proteomes" id="UP000192997">
    <property type="component" value="Unassembled WGS sequence"/>
</dbReference>
<accession>A0A1X4G8C5</accession>
<evidence type="ECO:0000256" key="5">
    <source>
        <dbReference type="ARBA" id="ARBA00023268"/>
    </source>
</evidence>
<evidence type="ECO:0000259" key="10">
    <source>
        <dbReference type="Pfam" id="PF00171"/>
    </source>
</evidence>
<dbReference type="Pfam" id="PF00465">
    <property type="entry name" value="Fe-ADH"/>
    <property type="match status" value="1"/>
</dbReference>
<dbReference type="PROSITE" id="PS00913">
    <property type="entry name" value="ADH_IRON_1"/>
    <property type="match status" value="1"/>
</dbReference>
<dbReference type="Pfam" id="PF25137">
    <property type="entry name" value="ADH_Fe_C"/>
    <property type="match status" value="1"/>
</dbReference>
<keyword evidence="2 9" id="KW-0560">Oxidoreductase</keyword>
<dbReference type="NCBIfam" id="NF010378">
    <property type="entry name" value="PRK13805.1"/>
    <property type="match status" value="1"/>
</dbReference>
<evidence type="ECO:0000313" key="14">
    <source>
        <dbReference type="Proteomes" id="UP000192997"/>
    </source>
</evidence>
<dbReference type="SUPFAM" id="SSF56796">
    <property type="entry name" value="Dehydroquinate synthase-like"/>
    <property type="match status" value="1"/>
</dbReference>
<name>A0A1X4G8C5_9CYAN</name>
<dbReference type="Gene3D" id="3.40.309.10">
    <property type="entry name" value="Aldehyde Dehydrogenase, Chain A, domain 2"/>
    <property type="match status" value="1"/>
</dbReference>
<dbReference type="InterPro" id="IPR016162">
    <property type="entry name" value="Ald_DH_N"/>
</dbReference>
<evidence type="ECO:0000256" key="3">
    <source>
        <dbReference type="ARBA" id="ARBA00023004"/>
    </source>
</evidence>
<dbReference type="EMBL" id="NBYN01000039">
    <property type="protein sequence ID" value="OSO91999.1"/>
    <property type="molecule type" value="Genomic_DNA"/>
</dbReference>
<dbReference type="PANTHER" id="PTHR11496">
    <property type="entry name" value="ALCOHOL DEHYDROGENASE"/>
    <property type="match status" value="1"/>
</dbReference>
<dbReference type="GO" id="GO:0004022">
    <property type="term" value="F:alcohol dehydrogenase (NAD+) activity"/>
    <property type="evidence" value="ECO:0007669"/>
    <property type="project" value="UniProtKB-UniRule"/>
</dbReference>
<dbReference type="RefSeq" id="WP_009341382.1">
    <property type="nucleotide sequence ID" value="NZ_NBYN01000039.1"/>
</dbReference>
<feature type="domain" description="Aldehyde dehydrogenase" evidence="10">
    <location>
        <begin position="10"/>
        <end position="275"/>
    </location>
</feature>
<evidence type="ECO:0000256" key="1">
    <source>
        <dbReference type="ARBA" id="ARBA00001954"/>
    </source>
</evidence>
<dbReference type="AlphaFoldDB" id="A0A1X4G8C5"/>
<dbReference type="InterPro" id="IPR018211">
    <property type="entry name" value="ADH_Fe_CS"/>
</dbReference>
<feature type="domain" description="Fe-containing alcohol dehydrogenase-like C-terminal" evidence="12">
    <location>
        <begin position="652"/>
        <end position="866"/>
    </location>
</feature>
<dbReference type="GO" id="GO:0046872">
    <property type="term" value="F:metal ion binding"/>
    <property type="evidence" value="ECO:0007669"/>
    <property type="project" value="InterPro"/>
</dbReference>
<organism evidence="13 14">
    <name type="scientific">Cylindrospermopsis raciborskii CENA303</name>
    <dbReference type="NCBI Taxonomy" id="1170769"/>
    <lineage>
        <taxon>Bacteria</taxon>
        <taxon>Bacillati</taxon>
        <taxon>Cyanobacteriota</taxon>
        <taxon>Cyanophyceae</taxon>
        <taxon>Nostocales</taxon>
        <taxon>Aphanizomenonaceae</taxon>
        <taxon>Cylindrospermopsis</taxon>
    </lineage>
</organism>
<dbReference type="InterPro" id="IPR001670">
    <property type="entry name" value="ADH_Fe/GldA"/>
</dbReference>
<dbReference type="Gene3D" id="3.40.605.10">
    <property type="entry name" value="Aldehyde Dehydrogenase, Chain A, domain 1"/>
    <property type="match status" value="1"/>
</dbReference>
<comment type="similarity">
    <text evidence="6 9">In the N-terminal section; belongs to the aldehyde dehydrogenase family.</text>
</comment>
<evidence type="ECO:0000256" key="2">
    <source>
        <dbReference type="ARBA" id="ARBA00023002"/>
    </source>
</evidence>
<evidence type="ECO:0000259" key="12">
    <source>
        <dbReference type="Pfam" id="PF25137"/>
    </source>
</evidence>
<sequence length="872" mass="95650">MYTTQKTTNPVKTSEDLQILIQEVKAAQVKYAEYSQEQVDHIFKQAARAANAGRIPLAKMAVEETGMGVVEDKVIKNHFASEYIYNKYKNEKTCGIIEDDKQFGIQRIAEPVGILAGIVPTTNPTSTAIFKALLAVKTRNGIIFSPHPRAKKCTIEAAKIVLDAAVAAGAPAGIIGWIDEPTVALSQQLMQHPQINLILATGGPAMVRAAYSSGHASLGVGSGNTPAVIDETAHIKMAVSSILISKTFDNGMICASEQSVIVLDDVYEDVRQEFFSRGAYFLNDLEKQKIRDLILINGRLNPEIVGQSVAKLAQMSGLDTAKEAKVLIAEVDQVGTQEPLSYEKLSPILAMYRAKNFLEAVTIAEKLIEFAGLGHTSVLYTAPERRDRITEFENTLRTSRVLVNTPSSQGAIGDLYNFRLDPSLTLGCGSWGNNSVSDNVGPRHLINIKTVTERRENMLWFRVPPKVYFKYGCLPVALGDLIGKSRALIITDQPLFELGITTKVTSVLEEIGVKTQVFYDVEPDPSLTTIHKGLAQTNGFQPDVIIAIGGGSPMDAAKVIWLMYEHPETEFDGLAMRFMDIRKRVYELPSLGQKAIFVAIPTTSGTGSEVTPFAVVTDDRTGIKYPLADYALTPNMAIVDPELVLNMPKSLTAYGGIDALTHALESYVSICASEYTKGLALEAIRLLFKYLPSAYKNGSKDTKAREKVHYAATIAGMAFANAFLGICHSLAHQLGATFHVPHGLANALMISHVIRYNATDAPFKQAIFPQYEYPNAKWRYAKIADHLHLGGGTEDEKVDLLIAAVEKLKQDVEIPQTIKDVIKTDEKTFHEKLETMAEQAFDDQCTGANPRYPLISDLQDLYIKAYWGNLGQ</sequence>
<feature type="domain" description="Alcohol dehydrogenase iron-type/glycerol dehydrogenase GldA" evidence="11">
    <location>
        <begin position="464"/>
        <end position="641"/>
    </location>
</feature>
<keyword evidence="5" id="KW-0511">Multifunctional enzyme</keyword>
<dbReference type="Gene3D" id="3.40.50.1970">
    <property type="match status" value="1"/>
</dbReference>
<dbReference type="PANTHER" id="PTHR11496:SF83">
    <property type="entry name" value="HYDROXYACID-OXOACID TRANSHYDROGENASE, MITOCHONDRIAL"/>
    <property type="match status" value="1"/>
</dbReference>
<dbReference type="InterPro" id="IPR039697">
    <property type="entry name" value="Alcohol_dehydrogenase_Fe"/>
</dbReference>
<evidence type="ECO:0000256" key="4">
    <source>
        <dbReference type="ARBA" id="ARBA00023027"/>
    </source>
</evidence>
<dbReference type="InterPro" id="IPR016161">
    <property type="entry name" value="Ald_DH/histidinol_DH"/>
</dbReference>
<gene>
    <name evidence="13" type="ORF">B7O87_06995</name>
</gene>
<evidence type="ECO:0000259" key="11">
    <source>
        <dbReference type="Pfam" id="PF00465"/>
    </source>
</evidence>
<comment type="cofactor">
    <cofactor evidence="1">
        <name>Fe(2+)</name>
        <dbReference type="ChEBI" id="CHEBI:29033"/>
    </cofactor>
</comment>
<evidence type="ECO:0000313" key="13">
    <source>
        <dbReference type="EMBL" id="OSO91999.1"/>
    </source>
</evidence>
<dbReference type="PROSITE" id="PS00060">
    <property type="entry name" value="ADH_IRON_2"/>
    <property type="match status" value="1"/>
</dbReference>
<keyword evidence="4" id="KW-0520">NAD</keyword>
<dbReference type="FunFam" id="3.40.50.1970:FF:000002">
    <property type="entry name" value="Aldehyde-alcohol dehydrogenase"/>
    <property type="match status" value="1"/>
</dbReference>
<dbReference type="GO" id="GO:0015976">
    <property type="term" value="P:carbon utilization"/>
    <property type="evidence" value="ECO:0007669"/>
    <property type="project" value="InterPro"/>
</dbReference>
<dbReference type="SUPFAM" id="SSF53720">
    <property type="entry name" value="ALDH-like"/>
    <property type="match status" value="1"/>
</dbReference>
<dbReference type="GO" id="GO:0006066">
    <property type="term" value="P:alcohol metabolic process"/>
    <property type="evidence" value="ECO:0007669"/>
    <property type="project" value="InterPro"/>
</dbReference>
<reference evidence="14" key="1">
    <citation type="submission" date="2017-04" db="EMBL/GenBank/DDBJ databases">
        <authorList>
            <person name="Abreu V.A."/>
            <person name="Popin R.V."/>
            <person name="Rigonato J."/>
            <person name="Andreote A.P."/>
            <person name="Schaker P.C."/>
            <person name="Hoff-Risseti C."/>
            <person name="Alvarenga D.O."/>
            <person name="Varani A.M."/>
            <person name="Fiore M.F."/>
        </authorList>
    </citation>
    <scope>NUCLEOTIDE SEQUENCE [LARGE SCALE GENOMIC DNA]</scope>
    <source>
        <strain evidence="14">CENA303</strain>
    </source>
</reference>
<dbReference type="FunFam" id="1.20.1090.10:FF:000001">
    <property type="entry name" value="Aldehyde-alcohol dehydrogenase"/>
    <property type="match status" value="1"/>
</dbReference>
<dbReference type="CDD" id="cd07122">
    <property type="entry name" value="ALDH_F20_ACDH"/>
    <property type="match status" value="1"/>
</dbReference>
<dbReference type="PIRSF" id="PIRSF000111">
    <property type="entry name" value="ALDH_ADH"/>
    <property type="match status" value="1"/>
</dbReference>
<dbReference type="Gene3D" id="1.20.1090.10">
    <property type="entry name" value="Dehydroquinate synthase-like - alpha domain"/>
    <property type="match status" value="1"/>
</dbReference>
<evidence type="ECO:0000256" key="6">
    <source>
        <dbReference type="ARBA" id="ARBA00035641"/>
    </source>
</evidence>
<dbReference type="InterPro" id="IPR034789">
    <property type="entry name" value="AAD_C"/>
</dbReference>
<dbReference type="InterPro" id="IPR056798">
    <property type="entry name" value="ADH_Fe_C"/>
</dbReference>
<evidence type="ECO:0000256" key="8">
    <source>
        <dbReference type="ARBA" id="ARBA00074764"/>
    </source>
</evidence>